<evidence type="ECO:0000313" key="1">
    <source>
        <dbReference type="EMBL" id="MBR0656415.1"/>
    </source>
</evidence>
<protein>
    <submittedName>
        <fullName evidence="1">Alpha/beta hydrolase</fullName>
    </submittedName>
</protein>
<reference evidence="1" key="2">
    <citation type="journal article" date="2021" name="Syst. Appl. Microbiol.">
        <title>Roseomonas hellenica sp. nov., isolated from roots of wild-growing Alkanna tinctoria.</title>
        <authorList>
            <person name="Rat A."/>
            <person name="Naranjo H.D."/>
            <person name="Lebbe L."/>
            <person name="Cnockaert M."/>
            <person name="Krigas N."/>
            <person name="Grigoriadou K."/>
            <person name="Maloupa E."/>
            <person name="Willems A."/>
        </authorList>
    </citation>
    <scope>NUCLEOTIDE SEQUENCE</scope>
    <source>
        <strain evidence="1">LMG 28251</strain>
    </source>
</reference>
<dbReference type="Proteomes" id="UP001196068">
    <property type="component" value="Unassembled WGS sequence"/>
</dbReference>
<sequence>MPDVFFITNRDLVGPASLPDSYTGALSEGRLRTGIARVTPADTLALVEGSIESIGAAAPDEFSATAAAELRTATNLIFFIHGFANTFSDAITRAAFNRDFLAASGVPAADCTVLTFTWPSPGITVTIKGVVGTLATLAFTPFVSLIHGRLITPAAEEYLADQKRATDSADGLVSAFDRLVPVFEAVRKRGGKCFLMAHSMGHQILGAALARPQAPTSILFDEAFLCAGDHESAPKGMAPAWIKTLQMIAKRVHIYASQADDILKVSQGVNGHERLGQRGEAGLNFAKVKGVRRIDCTGTKALDVTSDGNTGHYYYRRVPAVRDDIAAAMAGGKAGAVSLP</sequence>
<comment type="caution">
    <text evidence="1">The sequence shown here is derived from an EMBL/GenBank/DDBJ whole genome shotgun (WGS) entry which is preliminary data.</text>
</comment>
<keyword evidence="1" id="KW-0378">Hydrolase</keyword>
<dbReference type="EMBL" id="JAAEDH010000018">
    <property type="protein sequence ID" value="MBR0656415.1"/>
    <property type="molecule type" value="Genomic_DNA"/>
</dbReference>
<dbReference type="SUPFAM" id="SSF53474">
    <property type="entry name" value="alpha/beta-Hydrolases"/>
    <property type="match status" value="1"/>
</dbReference>
<proteinExistence type="predicted"/>
<dbReference type="GO" id="GO:0016787">
    <property type="term" value="F:hydrolase activity"/>
    <property type="evidence" value="ECO:0007669"/>
    <property type="project" value="UniProtKB-KW"/>
</dbReference>
<gene>
    <name evidence="1" type="ORF">GXW79_15135</name>
</gene>
<dbReference type="InterPro" id="IPR010297">
    <property type="entry name" value="DUF900_hydrolase"/>
</dbReference>
<dbReference type="Pfam" id="PF05990">
    <property type="entry name" value="DUF900"/>
    <property type="match status" value="1"/>
</dbReference>
<accession>A0AAF1KKE3</accession>
<dbReference type="InterPro" id="IPR029058">
    <property type="entry name" value="AB_hydrolase_fold"/>
</dbReference>
<evidence type="ECO:0000313" key="2">
    <source>
        <dbReference type="Proteomes" id="UP001196068"/>
    </source>
</evidence>
<organism evidence="1 2">
    <name type="scientific">Plastoroseomonas arctica</name>
    <dbReference type="NCBI Taxonomy" id="1509237"/>
    <lineage>
        <taxon>Bacteria</taxon>
        <taxon>Pseudomonadati</taxon>
        <taxon>Pseudomonadota</taxon>
        <taxon>Alphaproteobacteria</taxon>
        <taxon>Acetobacterales</taxon>
        <taxon>Acetobacteraceae</taxon>
        <taxon>Plastoroseomonas</taxon>
    </lineage>
</organism>
<name>A0AAF1KKE3_9PROT</name>
<dbReference type="RefSeq" id="WP_211875264.1">
    <property type="nucleotide sequence ID" value="NZ_JAAEDH010000018.1"/>
</dbReference>
<keyword evidence="2" id="KW-1185">Reference proteome</keyword>
<reference evidence="1" key="1">
    <citation type="submission" date="2020-01" db="EMBL/GenBank/DDBJ databases">
        <authorList>
            <person name="Rat A."/>
        </authorList>
    </citation>
    <scope>NUCLEOTIDE SEQUENCE</scope>
    <source>
        <strain evidence="1">LMG 28251</strain>
    </source>
</reference>
<dbReference type="AlphaFoldDB" id="A0AAF1KKE3"/>